<dbReference type="OrthoDB" id="3249582at2759"/>
<organism evidence="3 4">
    <name type="scientific">Galerina marginata (strain CBS 339.88)</name>
    <dbReference type="NCBI Taxonomy" id="685588"/>
    <lineage>
        <taxon>Eukaryota</taxon>
        <taxon>Fungi</taxon>
        <taxon>Dikarya</taxon>
        <taxon>Basidiomycota</taxon>
        <taxon>Agaricomycotina</taxon>
        <taxon>Agaricomycetes</taxon>
        <taxon>Agaricomycetidae</taxon>
        <taxon>Agaricales</taxon>
        <taxon>Agaricineae</taxon>
        <taxon>Strophariaceae</taxon>
        <taxon>Galerina</taxon>
    </lineage>
</organism>
<feature type="transmembrane region" description="Helical" evidence="2">
    <location>
        <begin position="92"/>
        <end position="113"/>
    </location>
</feature>
<dbReference type="STRING" id="685588.A0A067T0I2"/>
<sequence>MPFSYRQLFLGGTTFCCCLPVRMGVISMSILGCLVAGLLTVILWFELESTTDLTSQERAAFVIAALTETILFAASIFGLVGAIVRKQSFTQIYAYILYVHFIINLGVAAYLTYEVTRVTTKFENLACQAAIKDPQAQGQCTGFLTFARWVYLAIASTVLLVELYGAIIVTRYLNQLKREKGSAQAMRMDTENAFQLKVRNGHQYSKLDESTNQHFPGYLPPLDSYHLESSDVEFDPYTETVLPSTNGALGGDRHALPIAVGYGGGSWTHDDIVTEEKGRSKDIDEESVAAEAKYSPNLPPYEESRFIGSGRLSS</sequence>
<keyword evidence="2" id="KW-1133">Transmembrane helix</keyword>
<feature type="region of interest" description="Disordered" evidence="1">
    <location>
        <begin position="276"/>
        <end position="314"/>
    </location>
</feature>
<evidence type="ECO:0000256" key="2">
    <source>
        <dbReference type="SAM" id="Phobius"/>
    </source>
</evidence>
<name>A0A067T0I2_GALM3</name>
<evidence type="ECO:0000313" key="4">
    <source>
        <dbReference type="Proteomes" id="UP000027222"/>
    </source>
</evidence>
<gene>
    <name evidence="3" type="ORF">GALMADRAFT_248557</name>
</gene>
<feature type="transmembrane region" description="Helical" evidence="2">
    <location>
        <begin position="149"/>
        <end position="173"/>
    </location>
</feature>
<keyword evidence="4" id="KW-1185">Reference proteome</keyword>
<accession>A0A067T0I2</accession>
<dbReference type="PROSITE" id="PS51257">
    <property type="entry name" value="PROKAR_LIPOPROTEIN"/>
    <property type="match status" value="1"/>
</dbReference>
<dbReference type="EMBL" id="KL142380">
    <property type="protein sequence ID" value="KDR75832.1"/>
    <property type="molecule type" value="Genomic_DNA"/>
</dbReference>
<keyword evidence="2" id="KW-0812">Transmembrane</keyword>
<protein>
    <submittedName>
        <fullName evidence="3">Uncharacterized protein</fullName>
    </submittedName>
</protein>
<reference evidence="4" key="1">
    <citation type="journal article" date="2014" name="Proc. Natl. Acad. Sci. U.S.A.">
        <title>Extensive sampling of basidiomycete genomes demonstrates inadequacy of the white-rot/brown-rot paradigm for wood decay fungi.</title>
        <authorList>
            <person name="Riley R."/>
            <person name="Salamov A.A."/>
            <person name="Brown D.W."/>
            <person name="Nagy L.G."/>
            <person name="Floudas D."/>
            <person name="Held B.W."/>
            <person name="Levasseur A."/>
            <person name="Lombard V."/>
            <person name="Morin E."/>
            <person name="Otillar R."/>
            <person name="Lindquist E.A."/>
            <person name="Sun H."/>
            <person name="LaButti K.M."/>
            <person name="Schmutz J."/>
            <person name="Jabbour D."/>
            <person name="Luo H."/>
            <person name="Baker S.E."/>
            <person name="Pisabarro A.G."/>
            <person name="Walton J.D."/>
            <person name="Blanchette R.A."/>
            <person name="Henrissat B."/>
            <person name="Martin F."/>
            <person name="Cullen D."/>
            <person name="Hibbett D.S."/>
            <person name="Grigoriev I.V."/>
        </authorList>
    </citation>
    <scope>NUCLEOTIDE SEQUENCE [LARGE SCALE GENOMIC DNA]</scope>
    <source>
        <strain evidence="4">CBS 339.88</strain>
    </source>
</reference>
<dbReference type="Proteomes" id="UP000027222">
    <property type="component" value="Unassembled WGS sequence"/>
</dbReference>
<dbReference type="HOGENOM" id="CLU_063499_0_0_1"/>
<feature type="transmembrane region" description="Helical" evidence="2">
    <location>
        <begin position="21"/>
        <end position="47"/>
    </location>
</feature>
<evidence type="ECO:0000313" key="3">
    <source>
        <dbReference type="EMBL" id="KDR75832.1"/>
    </source>
</evidence>
<proteinExistence type="predicted"/>
<feature type="transmembrane region" description="Helical" evidence="2">
    <location>
        <begin position="59"/>
        <end position="80"/>
    </location>
</feature>
<dbReference type="AlphaFoldDB" id="A0A067T0I2"/>
<evidence type="ECO:0000256" key="1">
    <source>
        <dbReference type="SAM" id="MobiDB-lite"/>
    </source>
</evidence>
<keyword evidence="2" id="KW-0472">Membrane</keyword>